<evidence type="ECO:0000313" key="4">
    <source>
        <dbReference type="Proteomes" id="UP000236290"/>
    </source>
</evidence>
<feature type="region of interest" description="Disordered" evidence="1">
    <location>
        <begin position="225"/>
        <end position="253"/>
    </location>
</feature>
<protein>
    <recommendedName>
        <fullName evidence="2">2EXR domain-containing protein</fullName>
    </recommendedName>
</protein>
<feature type="domain" description="2EXR" evidence="2">
    <location>
        <begin position="51"/>
        <end position="115"/>
    </location>
</feature>
<evidence type="ECO:0000256" key="1">
    <source>
        <dbReference type="SAM" id="MobiDB-lite"/>
    </source>
</evidence>
<feature type="compositionally biased region" description="Polar residues" evidence="1">
    <location>
        <begin position="244"/>
        <end position="253"/>
    </location>
</feature>
<organism evidence="3 4">
    <name type="scientific">Trichoderma harzianum</name>
    <name type="common">Hypocrea lixii</name>
    <dbReference type="NCBI Taxonomy" id="5544"/>
    <lineage>
        <taxon>Eukaryota</taxon>
        <taxon>Fungi</taxon>
        <taxon>Dikarya</taxon>
        <taxon>Ascomycota</taxon>
        <taxon>Pezizomycotina</taxon>
        <taxon>Sordariomycetes</taxon>
        <taxon>Hypocreomycetidae</taxon>
        <taxon>Hypocreales</taxon>
        <taxon>Hypocreaceae</taxon>
        <taxon>Trichoderma</taxon>
    </lineage>
</organism>
<dbReference type="Proteomes" id="UP000236290">
    <property type="component" value="Unassembled WGS sequence"/>
</dbReference>
<evidence type="ECO:0000313" key="3">
    <source>
        <dbReference type="EMBL" id="PNP51790.1"/>
    </source>
</evidence>
<feature type="compositionally biased region" description="Acidic residues" evidence="1">
    <location>
        <begin position="227"/>
        <end position="243"/>
    </location>
</feature>
<accession>A0A2K0U1Z6</accession>
<reference evidence="3 4" key="1">
    <citation type="submission" date="2017-02" db="EMBL/GenBank/DDBJ databases">
        <title>Genomes of Trichoderma spp. with biocontrol activity.</title>
        <authorList>
            <person name="Gardiner D."/>
            <person name="Kazan K."/>
            <person name="Vos C."/>
            <person name="Harvey P."/>
        </authorList>
    </citation>
    <scope>NUCLEOTIDE SEQUENCE [LARGE SCALE GENOMIC DNA]</scope>
    <source>
        <strain evidence="3 4">Tr1</strain>
    </source>
</reference>
<dbReference type="Pfam" id="PF20150">
    <property type="entry name" value="2EXR"/>
    <property type="match status" value="1"/>
</dbReference>
<gene>
    <name evidence="3" type="ORF">THARTR1_07559</name>
</gene>
<comment type="caution">
    <text evidence="3">The sequence shown here is derived from an EMBL/GenBank/DDBJ whole genome shotgun (WGS) entry which is preliminary data.</text>
</comment>
<dbReference type="AlphaFoldDB" id="A0A2K0U1Z6"/>
<sequence>MARHRIVCLDPERAPPLTGSRGPTARCDAVCLNPETADNNSTSTSHGRLVPSFSNLPTELLIQIWEMVIGSHRVIQVTIHIYSGIIVTSALIQSTAAARAAVFVSRGHRDLILEHILPNTITIWGYNPHQPCVYNPLNVVRYRAARDIIYVAWPSTAMLNWDLWRSFNMGCPGTYEMVTANASWMHNAQKLALDSSPRCIHETRDSIRRFFSGRKELYFVCPANEVPDTDDEDAEEDDAEDVPSQETSQHVPQETTLESFMEMESTAPTPEHEHDNDAFLHTGTYKGVCEDDTYLSGRAALRWLGPRRGKTALIQQVESYNKDCEADVKLSILLHVIDDEEEYDDDEGEDEEDAYRTL</sequence>
<dbReference type="OrthoDB" id="4897479at2759"/>
<dbReference type="InterPro" id="IPR045518">
    <property type="entry name" value="2EXR"/>
</dbReference>
<evidence type="ECO:0000259" key="2">
    <source>
        <dbReference type="Pfam" id="PF20150"/>
    </source>
</evidence>
<proteinExistence type="predicted"/>
<name>A0A2K0U1Z6_TRIHA</name>
<dbReference type="EMBL" id="MTYI01000118">
    <property type="protein sequence ID" value="PNP51790.1"/>
    <property type="molecule type" value="Genomic_DNA"/>
</dbReference>